<dbReference type="SUPFAM" id="SSF57997">
    <property type="entry name" value="Tropomyosin"/>
    <property type="match status" value="1"/>
</dbReference>
<dbReference type="InterPro" id="IPR037391">
    <property type="entry name" value="PMF1-bd"/>
</dbReference>
<dbReference type="EMBL" id="CAUEEQ010078369">
    <property type="protein sequence ID" value="CAJ0967565.1"/>
    <property type="molecule type" value="Genomic_DNA"/>
</dbReference>
<protein>
    <submittedName>
        <fullName evidence="2">Uncharacterized protein</fullName>
    </submittedName>
</protein>
<evidence type="ECO:0000313" key="2">
    <source>
        <dbReference type="EMBL" id="CAJ0967565.1"/>
    </source>
</evidence>
<keyword evidence="1" id="KW-0175">Coiled coil</keyword>
<name>A0ABN9MLG5_9NEOB</name>
<accession>A0ABN9MLG5</accession>
<dbReference type="Proteomes" id="UP001176940">
    <property type="component" value="Unassembled WGS sequence"/>
</dbReference>
<dbReference type="PANTHER" id="PTHR18881">
    <property type="entry name" value="POLYAMINE-MODULATED FACTOR 1-BINDING PROTEIN 1-RELATED"/>
    <property type="match status" value="1"/>
</dbReference>
<evidence type="ECO:0000313" key="3">
    <source>
        <dbReference type="Proteomes" id="UP001176940"/>
    </source>
</evidence>
<sequence>MAAAADPQIKEQENRLIKLEDEIHHLQEINSSSQSDLLQTQAQMKILLLNLSTGEKQIKYYTTQAEFYEEMIAKLQEDLEQSKRHCRKCSKSLESAEQNICDLRREITLLQSNHKQTVEQLNVKAKENVVLCVELDRLKEELSEFKQESKIELLKLQHKSTGEEVTLP</sequence>
<comment type="caution">
    <text evidence="2">The sequence shown here is derived from an EMBL/GenBank/DDBJ whole genome shotgun (WGS) entry which is preliminary data.</text>
</comment>
<reference evidence="2" key="1">
    <citation type="submission" date="2023-07" db="EMBL/GenBank/DDBJ databases">
        <authorList>
            <person name="Stuckert A."/>
        </authorList>
    </citation>
    <scope>NUCLEOTIDE SEQUENCE</scope>
</reference>
<gene>
    <name evidence="2" type="ORF">RIMI_LOCUS22274877</name>
</gene>
<evidence type="ECO:0000256" key="1">
    <source>
        <dbReference type="SAM" id="Coils"/>
    </source>
</evidence>
<keyword evidence="3" id="KW-1185">Reference proteome</keyword>
<proteinExistence type="predicted"/>
<dbReference type="PANTHER" id="PTHR18881:SF2">
    <property type="entry name" value="POLYAMINE-MODULATED FACTOR 1-BINDING PROTEIN 1"/>
    <property type="match status" value="1"/>
</dbReference>
<feature type="coiled-coil region" evidence="1">
    <location>
        <begin position="58"/>
        <end position="99"/>
    </location>
</feature>
<organism evidence="2 3">
    <name type="scientific">Ranitomeya imitator</name>
    <name type="common">mimic poison frog</name>
    <dbReference type="NCBI Taxonomy" id="111125"/>
    <lineage>
        <taxon>Eukaryota</taxon>
        <taxon>Metazoa</taxon>
        <taxon>Chordata</taxon>
        <taxon>Craniata</taxon>
        <taxon>Vertebrata</taxon>
        <taxon>Euteleostomi</taxon>
        <taxon>Amphibia</taxon>
        <taxon>Batrachia</taxon>
        <taxon>Anura</taxon>
        <taxon>Neobatrachia</taxon>
        <taxon>Hyloidea</taxon>
        <taxon>Dendrobatidae</taxon>
        <taxon>Dendrobatinae</taxon>
        <taxon>Ranitomeya</taxon>
    </lineage>
</organism>
<feature type="coiled-coil region" evidence="1">
    <location>
        <begin position="128"/>
        <end position="155"/>
    </location>
</feature>